<keyword evidence="2 3" id="KW-0040">ANK repeat</keyword>
<dbReference type="InterPro" id="IPR036770">
    <property type="entry name" value="Ankyrin_rpt-contain_sf"/>
</dbReference>
<proteinExistence type="predicted"/>
<name>A0A061RFX2_9CHLO</name>
<feature type="repeat" description="ANK" evidence="3">
    <location>
        <begin position="45"/>
        <end position="72"/>
    </location>
</feature>
<dbReference type="PROSITE" id="PS50297">
    <property type="entry name" value="ANK_REP_REGION"/>
    <property type="match status" value="2"/>
</dbReference>
<dbReference type="PROSITE" id="PS50088">
    <property type="entry name" value="ANK_REPEAT"/>
    <property type="match status" value="2"/>
</dbReference>
<dbReference type="Gene3D" id="1.25.40.20">
    <property type="entry name" value="Ankyrin repeat-containing domain"/>
    <property type="match status" value="1"/>
</dbReference>
<sequence>MQTSALPLSSFLFEAAATGNTEVIREFIESGGDVNSRNLFQSQLLHVAAREGQVEVARLLIDSGANVNSLDYAGMRRTALHWACQQGHVEMVELLVDSGADTKARGKSWSKLVQGQRCGRLIDTEAPCGDPPEALCRSGPVRLALERPEWRPDAHRAFPERFREAARALLLASSRGRGAGAQRIPDDVLRDIVRRMAYPVSAWVRRGEWEAPGPLLR</sequence>
<evidence type="ECO:0000256" key="1">
    <source>
        <dbReference type="ARBA" id="ARBA00022737"/>
    </source>
</evidence>
<dbReference type="SUPFAM" id="SSF48403">
    <property type="entry name" value="Ankyrin repeat"/>
    <property type="match status" value="1"/>
</dbReference>
<dbReference type="AlphaFoldDB" id="A0A061RFX2"/>
<evidence type="ECO:0000256" key="3">
    <source>
        <dbReference type="PROSITE-ProRule" id="PRU00023"/>
    </source>
</evidence>
<protein>
    <submittedName>
        <fullName evidence="4">Nacht and ankyrin domain protein</fullName>
    </submittedName>
</protein>
<dbReference type="SMART" id="SM00248">
    <property type="entry name" value="ANK"/>
    <property type="match status" value="3"/>
</dbReference>
<organism evidence="4">
    <name type="scientific">Tetraselmis sp. GSL018</name>
    <dbReference type="NCBI Taxonomy" id="582737"/>
    <lineage>
        <taxon>Eukaryota</taxon>
        <taxon>Viridiplantae</taxon>
        <taxon>Chlorophyta</taxon>
        <taxon>core chlorophytes</taxon>
        <taxon>Chlorodendrophyceae</taxon>
        <taxon>Chlorodendrales</taxon>
        <taxon>Chlorodendraceae</taxon>
        <taxon>Tetraselmis</taxon>
    </lineage>
</organism>
<feature type="repeat" description="ANK" evidence="3">
    <location>
        <begin position="75"/>
        <end position="107"/>
    </location>
</feature>
<accession>A0A061RFX2</accession>
<gene>
    <name evidence="4" type="ORF">TSPGSL018_6389</name>
</gene>
<evidence type="ECO:0000256" key="2">
    <source>
        <dbReference type="ARBA" id="ARBA00023043"/>
    </source>
</evidence>
<dbReference type="PANTHER" id="PTHR24171">
    <property type="entry name" value="ANKYRIN REPEAT DOMAIN-CONTAINING PROTEIN 39-RELATED"/>
    <property type="match status" value="1"/>
</dbReference>
<keyword evidence="1" id="KW-0677">Repeat</keyword>
<dbReference type="Pfam" id="PF12796">
    <property type="entry name" value="Ank_2"/>
    <property type="match status" value="1"/>
</dbReference>
<dbReference type="EMBL" id="GBEZ01016859">
    <property type="protein sequence ID" value="JAC69426.1"/>
    <property type="molecule type" value="Transcribed_RNA"/>
</dbReference>
<evidence type="ECO:0000313" key="4">
    <source>
        <dbReference type="EMBL" id="JAC69426.1"/>
    </source>
</evidence>
<dbReference type="InterPro" id="IPR002110">
    <property type="entry name" value="Ankyrin_rpt"/>
</dbReference>
<reference evidence="4" key="1">
    <citation type="submission" date="2014-05" db="EMBL/GenBank/DDBJ databases">
        <title>The transcriptome of the halophilic microalga Tetraselmis sp. GSL018 isolated from the Great Salt Lake, Utah.</title>
        <authorList>
            <person name="Jinkerson R.E."/>
            <person name="D'Adamo S."/>
            <person name="Posewitz M.C."/>
        </authorList>
    </citation>
    <scope>NUCLEOTIDE SEQUENCE</scope>
    <source>
        <strain evidence="4">GSL018</strain>
    </source>
</reference>